<dbReference type="InterPro" id="IPR036661">
    <property type="entry name" value="Luciferase-like_sf"/>
</dbReference>
<keyword evidence="2 6" id="KW-0288">FMN</keyword>
<evidence type="ECO:0000256" key="4">
    <source>
        <dbReference type="ARBA" id="ARBA00023033"/>
    </source>
</evidence>
<protein>
    <recommendedName>
        <fullName evidence="8">Luciferase-like domain-containing protein</fullName>
    </recommendedName>
</protein>
<evidence type="ECO:0000256" key="7">
    <source>
        <dbReference type="SAM" id="MobiDB-lite"/>
    </source>
</evidence>
<evidence type="ECO:0000256" key="6">
    <source>
        <dbReference type="PIRSR" id="PIRSR000337-1"/>
    </source>
</evidence>
<keyword evidence="4" id="KW-0503">Monooxygenase</keyword>
<dbReference type="InterPro" id="IPR051260">
    <property type="entry name" value="Diverse_substr_monoxygenases"/>
</dbReference>
<evidence type="ECO:0000256" key="5">
    <source>
        <dbReference type="ARBA" id="ARBA00033748"/>
    </source>
</evidence>
<accession>A0A1B2DHQ5</accession>
<feature type="region of interest" description="Disordered" evidence="7">
    <location>
        <begin position="434"/>
        <end position="457"/>
    </location>
</feature>
<evidence type="ECO:0000256" key="2">
    <source>
        <dbReference type="ARBA" id="ARBA00022643"/>
    </source>
</evidence>
<feature type="domain" description="Luciferase-like" evidence="8">
    <location>
        <begin position="27"/>
        <end position="388"/>
    </location>
</feature>
<dbReference type="InterPro" id="IPR011251">
    <property type="entry name" value="Luciferase-like_dom"/>
</dbReference>
<evidence type="ECO:0000259" key="8">
    <source>
        <dbReference type="Pfam" id="PF00296"/>
    </source>
</evidence>
<dbReference type="GO" id="GO:0004497">
    <property type="term" value="F:monooxygenase activity"/>
    <property type="evidence" value="ECO:0007669"/>
    <property type="project" value="UniProtKB-KW"/>
</dbReference>
<name>A0A1B2DHQ5_9BACL</name>
<organism evidence="9">
    <name type="scientific">Paenibacillus sp. BIHB 4019</name>
    <dbReference type="NCBI Taxonomy" id="1870819"/>
    <lineage>
        <taxon>Bacteria</taxon>
        <taxon>Bacillati</taxon>
        <taxon>Bacillota</taxon>
        <taxon>Bacilli</taxon>
        <taxon>Bacillales</taxon>
        <taxon>Paenibacillaceae</taxon>
        <taxon>Paenibacillus</taxon>
    </lineage>
</organism>
<keyword evidence="3" id="KW-0560">Oxidoreductase</keyword>
<comment type="similarity">
    <text evidence="5">Belongs to the NtaA/SnaA/DszA monooxygenase family.</text>
</comment>
<dbReference type="Gene3D" id="3.20.20.30">
    <property type="entry name" value="Luciferase-like domain"/>
    <property type="match status" value="1"/>
</dbReference>
<feature type="binding site" evidence="6">
    <location>
        <position position="57"/>
    </location>
    <ligand>
        <name>FMN</name>
        <dbReference type="ChEBI" id="CHEBI:58210"/>
    </ligand>
</feature>
<dbReference type="AlphaFoldDB" id="A0A1B2DHQ5"/>
<reference evidence="9" key="1">
    <citation type="submission" date="2016-08" db="EMBL/GenBank/DDBJ databases">
        <title>Complete Genome Seqeunce of Paenibacillus sp. BIHB 4019 from tea rhizoplane.</title>
        <authorList>
            <person name="Thakur R."/>
            <person name="Swarnkar M.K."/>
            <person name="Gulati A."/>
        </authorList>
    </citation>
    <scope>NUCLEOTIDE SEQUENCE [LARGE SCALE GENOMIC DNA]</scope>
    <source>
        <strain evidence="9">BIHB4019</strain>
    </source>
</reference>
<dbReference type="PANTHER" id="PTHR30011:SF16">
    <property type="entry name" value="C2H2 FINGER DOMAIN TRANSCRIPTION FACTOR (EUROFUNG)-RELATED"/>
    <property type="match status" value="1"/>
</dbReference>
<dbReference type="RefSeq" id="WP_099518458.1">
    <property type="nucleotide sequence ID" value="NZ_CP016808.1"/>
</dbReference>
<dbReference type="EMBL" id="CP016808">
    <property type="protein sequence ID" value="ANY67248.1"/>
    <property type="molecule type" value="Genomic_DNA"/>
</dbReference>
<evidence type="ECO:0000256" key="3">
    <source>
        <dbReference type="ARBA" id="ARBA00023002"/>
    </source>
</evidence>
<feature type="binding site" evidence="6">
    <location>
        <position position="154"/>
    </location>
    <ligand>
        <name>FMN</name>
        <dbReference type="ChEBI" id="CHEBI:58210"/>
    </ligand>
</feature>
<feature type="binding site" evidence="6">
    <location>
        <position position="100"/>
    </location>
    <ligand>
        <name>FMN</name>
        <dbReference type="ChEBI" id="CHEBI:58210"/>
    </ligand>
</feature>
<feature type="binding site" evidence="6">
    <location>
        <position position="150"/>
    </location>
    <ligand>
        <name>FMN</name>
        <dbReference type="ChEBI" id="CHEBI:58210"/>
    </ligand>
</feature>
<gene>
    <name evidence="9" type="ORF">BBD42_12795</name>
</gene>
<dbReference type="SUPFAM" id="SSF51679">
    <property type="entry name" value="Bacterial luciferase-like"/>
    <property type="match status" value="1"/>
</dbReference>
<dbReference type="InterPro" id="IPR016215">
    <property type="entry name" value="NTA_MOA"/>
</dbReference>
<dbReference type="Pfam" id="PF00296">
    <property type="entry name" value="Bac_luciferase"/>
    <property type="match status" value="1"/>
</dbReference>
<feature type="binding site" evidence="6">
    <location>
        <position position="225"/>
    </location>
    <ligand>
        <name>FMN</name>
        <dbReference type="ChEBI" id="CHEBI:58210"/>
    </ligand>
</feature>
<proteinExistence type="inferred from homology"/>
<evidence type="ECO:0000313" key="9">
    <source>
        <dbReference type="EMBL" id="ANY67248.1"/>
    </source>
</evidence>
<dbReference type="NCBIfam" id="TIGR03860">
    <property type="entry name" value="FMN_nitrolo"/>
    <property type="match status" value="1"/>
</dbReference>
<feature type="binding site" evidence="6">
    <location>
        <position position="226"/>
    </location>
    <ligand>
        <name>FMN</name>
        <dbReference type="ChEBI" id="CHEBI:58210"/>
    </ligand>
</feature>
<dbReference type="GO" id="GO:0016705">
    <property type="term" value="F:oxidoreductase activity, acting on paired donors, with incorporation or reduction of molecular oxygen"/>
    <property type="evidence" value="ECO:0007669"/>
    <property type="project" value="InterPro"/>
</dbReference>
<dbReference type="PIRSF" id="PIRSF000337">
    <property type="entry name" value="NTA_MOA"/>
    <property type="match status" value="1"/>
</dbReference>
<evidence type="ECO:0000256" key="1">
    <source>
        <dbReference type="ARBA" id="ARBA00022630"/>
    </source>
</evidence>
<keyword evidence="1 6" id="KW-0285">Flavoprotein</keyword>
<sequence>MKKIHLGIFDIHTPNQMTQGLWTHPANQSTRYKELAFWIELAQVLERGKFDFMFFADSYGYPHHKRELSYREAVYTPSNDPMLVISALAASTKHLAFVTTASPVYELPFPNARRFSTLDHLTSGRIGWNVVATGGISGAESFGRSGILPHDERYEQAEEFMEASYKLLEGSWEDDAVIADRERRIYADADKVHVIEHSGKYYKMKASHASEPSIQRTPVLFQAGSSDRGRDFAAKHAEGVFLKAPTVEALRAQVQDIRKRAAAYGRGAGEIKIFTGLSAVVGRTREEAEGKLAEYKAHRSREAALLTYENATGIDLSALDPDAPFEQIKTEQGRTHTERYTKHSGKVQSVREVSDNFAEKEFRGIVIAGTAEEIADQMQYWVEETGIDGFNLERYVLPGTHIDFVDLVVPELQRRGMFRQQYEEDTLRERLFGKGNTRLPDTHAGAAYRFPNSRTTS</sequence>
<dbReference type="PANTHER" id="PTHR30011">
    <property type="entry name" value="ALKANESULFONATE MONOOXYGENASE-RELATED"/>
    <property type="match status" value="1"/>
</dbReference>